<comment type="subcellular location">
    <subcellularLocation>
        <location evidence="1">Membrane</location>
        <topology evidence="1">Multi-pass membrane protein</topology>
    </subcellularLocation>
</comment>
<feature type="transmembrane region" description="Helical" evidence="6">
    <location>
        <begin position="133"/>
        <end position="154"/>
    </location>
</feature>
<feature type="transmembrane region" description="Helical" evidence="6">
    <location>
        <begin position="204"/>
        <end position="225"/>
    </location>
</feature>
<dbReference type="GeneID" id="120264558"/>
<feature type="transmembrane region" description="Helical" evidence="6">
    <location>
        <begin position="415"/>
        <end position="434"/>
    </location>
</feature>
<dbReference type="RefSeq" id="XP_039128315.1">
    <property type="nucleotide sequence ID" value="XM_039272381.1"/>
</dbReference>
<dbReference type="GO" id="GO:0022857">
    <property type="term" value="F:transmembrane transporter activity"/>
    <property type="evidence" value="ECO:0007669"/>
    <property type="project" value="InterPro"/>
</dbReference>
<feature type="transmembrane region" description="Helical" evidence="6">
    <location>
        <begin position="371"/>
        <end position="394"/>
    </location>
</feature>
<dbReference type="InterPro" id="IPR000109">
    <property type="entry name" value="POT_fam"/>
</dbReference>
<gene>
    <name evidence="8" type="primary">LOC120264558</name>
</gene>
<dbReference type="SUPFAM" id="SSF103473">
    <property type="entry name" value="MFS general substrate transporter"/>
    <property type="match status" value="1"/>
</dbReference>
<evidence type="ECO:0000256" key="2">
    <source>
        <dbReference type="ARBA" id="ARBA00005982"/>
    </source>
</evidence>
<dbReference type="PANTHER" id="PTHR11654">
    <property type="entry name" value="OLIGOPEPTIDE TRANSPORTER-RELATED"/>
    <property type="match status" value="1"/>
</dbReference>
<feature type="transmembrane region" description="Helical" evidence="6">
    <location>
        <begin position="535"/>
        <end position="554"/>
    </location>
</feature>
<feature type="transmembrane region" description="Helical" evidence="6">
    <location>
        <begin position="28"/>
        <end position="53"/>
    </location>
</feature>
<keyword evidence="4 6" id="KW-1133">Transmembrane helix</keyword>
<feature type="transmembrane region" description="Helical" evidence="6">
    <location>
        <begin position="487"/>
        <end position="508"/>
    </location>
</feature>
<keyword evidence="3 6" id="KW-0812">Transmembrane</keyword>
<feature type="transmembrane region" description="Helical" evidence="6">
    <location>
        <begin position="91"/>
        <end position="113"/>
    </location>
</feature>
<evidence type="ECO:0000256" key="5">
    <source>
        <dbReference type="ARBA" id="ARBA00023136"/>
    </source>
</evidence>
<organism evidence="7 8">
    <name type="scientific">Dioscorea cayennensis subsp. rotundata</name>
    <name type="common">White Guinea yam</name>
    <name type="synonym">Dioscorea rotundata</name>
    <dbReference type="NCBI Taxonomy" id="55577"/>
    <lineage>
        <taxon>Eukaryota</taxon>
        <taxon>Viridiplantae</taxon>
        <taxon>Streptophyta</taxon>
        <taxon>Embryophyta</taxon>
        <taxon>Tracheophyta</taxon>
        <taxon>Spermatophyta</taxon>
        <taxon>Magnoliopsida</taxon>
        <taxon>Liliopsida</taxon>
        <taxon>Dioscoreales</taxon>
        <taxon>Dioscoreaceae</taxon>
        <taxon>Dioscorea</taxon>
    </lineage>
</organism>
<keyword evidence="7" id="KW-1185">Reference proteome</keyword>
<accession>A0AB40BMX1</accession>
<proteinExistence type="inferred from homology"/>
<evidence type="ECO:0000256" key="1">
    <source>
        <dbReference type="ARBA" id="ARBA00004141"/>
    </source>
</evidence>
<feature type="transmembrane region" description="Helical" evidence="6">
    <location>
        <begin position="175"/>
        <end position="198"/>
    </location>
</feature>
<feature type="transmembrane region" description="Helical" evidence="6">
    <location>
        <begin position="330"/>
        <end position="351"/>
    </location>
</feature>
<evidence type="ECO:0000313" key="7">
    <source>
        <dbReference type="Proteomes" id="UP001515500"/>
    </source>
</evidence>
<sequence>MAEVEGVANLTNETKQGLRKGGFRATMFIFFMTGLENIGFVANMVSMVLYFLLVMHFNLADSATTLTNFLGSTFLLTLVGGFIADTYLTRLNTVLLFACFEILGYILAIIQAHRPSLRPPGQCLTCKLEGKKAAIFYLSLSLLALGFGGIRGSYPALGGDQFDKNNPKERKAVASFFNWLLMSITLGATLGVTVIVWVSTERSWALGFLIGMICAFLGFCIITAGKPFYRVRIVKDSPLIRLFQVMVAAIRNRKLSLPENPDELHQQYISSSSISSNNNNNNKAEDEEIILHSTQFRCLDKAAIILPRSSTLQLDPWRVCTVSQVEELKIIIRMLPILGSTILMNTCLAQLQTFTVQQGNIMDLHLGSFKVPAASIPVIPLIFMSALVPVYEFIFIPFARRFTRHPNGITTLQRVGVGLVLSAISMAIGALIEVKRRDAFNNTGKRISLFWLSFQYGVFGIADMFTLVGLMDFFYSEAPSGLRSLSTSFSWLSLSLGYFLSTVLVRVVNSVTAKGTTTGHGWLYGIDLNKNRLDLFYWFLAILSCLNFVLYLLCAKWYKYRKDMDTSTIIVGGYDRCDEHGTKIELSATHSTVAIYPSPAPSSVSMYSPMTLETRELIRP</sequence>
<dbReference type="Proteomes" id="UP001515500">
    <property type="component" value="Chromosome 7"/>
</dbReference>
<evidence type="ECO:0000256" key="6">
    <source>
        <dbReference type="SAM" id="Phobius"/>
    </source>
</evidence>
<evidence type="ECO:0000256" key="4">
    <source>
        <dbReference type="ARBA" id="ARBA00022989"/>
    </source>
</evidence>
<comment type="similarity">
    <text evidence="2">Belongs to the major facilitator superfamily. Proton-dependent oligopeptide transporter (POT/PTR) (TC 2.A.17) family.</text>
</comment>
<protein>
    <submittedName>
        <fullName evidence="8">LOW QUALITY PROTEIN: protein NRT1/ PTR FAMILY 4.5-like</fullName>
    </submittedName>
</protein>
<dbReference type="Pfam" id="PF00854">
    <property type="entry name" value="PTR2"/>
    <property type="match status" value="1"/>
</dbReference>
<evidence type="ECO:0000313" key="8">
    <source>
        <dbReference type="RefSeq" id="XP_039128315.1"/>
    </source>
</evidence>
<dbReference type="Gene3D" id="1.20.1250.20">
    <property type="entry name" value="MFS general substrate transporter like domains"/>
    <property type="match status" value="1"/>
</dbReference>
<dbReference type="GO" id="GO:0016020">
    <property type="term" value="C:membrane"/>
    <property type="evidence" value="ECO:0007669"/>
    <property type="project" value="UniProtKB-SubCell"/>
</dbReference>
<feature type="transmembrane region" description="Helical" evidence="6">
    <location>
        <begin position="65"/>
        <end position="84"/>
    </location>
</feature>
<dbReference type="InterPro" id="IPR036259">
    <property type="entry name" value="MFS_trans_sf"/>
</dbReference>
<reference evidence="8" key="1">
    <citation type="submission" date="2025-08" db="UniProtKB">
        <authorList>
            <consortium name="RefSeq"/>
        </authorList>
    </citation>
    <scope>IDENTIFICATION</scope>
</reference>
<feature type="transmembrane region" description="Helical" evidence="6">
    <location>
        <begin position="454"/>
        <end position="475"/>
    </location>
</feature>
<evidence type="ECO:0000256" key="3">
    <source>
        <dbReference type="ARBA" id="ARBA00022692"/>
    </source>
</evidence>
<keyword evidence="5 6" id="KW-0472">Membrane</keyword>
<dbReference type="AlphaFoldDB" id="A0AB40BMX1"/>
<name>A0AB40BMX1_DIOCR</name>